<feature type="compositionally biased region" description="Low complexity" evidence="1">
    <location>
        <begin position="261"/>
        <end position="271"/>
    </location>
</feature>
<keyword evidence="3" id="KW-1185">Reference proteome</keyword>
<reference evidence="2 3" key="1">
    <citation type="submission" date="2018-12" db="EMBL/GenBank/DDBJ databases">
        <title>Hymenobacter gummosus sp. nov., isolated from a spring.</title>
        <authorList>
            <person name="Nie L."/>
        </authorList>
    </citation>
    <scope>NUCLEOTIDE SEQUENCE [LARGE SCALE GENOMIC DNA]</scope>
    <source>
        <strain evidence="2 3">KCTC 52166</strain>
    </source>
</reference>
<gene>
    <name evidence="2" type="ORF">EJV47_00570</name>
</gene>
<dbReference type="AlphaFoldDB" id="A0A431U9K7"/>
<dbReference type="OrthoDB" id="1625426at2"/>
<dbReference type="Proteomes" id="UP000282184">
    <property type="component" value="Unassembled WGS sequence"/>
</dbReference>
<dbReference type="SUPFAM" id="SSF52540">
    <property type="entry name" value="P-loop containing nucleoside triphosphate hydrolases"/>
    <property type="match status" value="1"/>
</dbReference>
<proteinExistence type="predicted"/>
<protein>
    <submittedName>
        <fullName evidence="2">AAA family ATPase</fullName>
    </submittedName>
</protein>
<name>A0A431U9K7_9BACT</name>
<comment type="caution">
    <text evidence="2">The sequence shown here is derived from an EMBL/GenBank/DDBJ whole genome shotgun (WGS) entry which is preliminary data.</text>
</comment>
<evidence type="ECO:0000313" key="2">
    <source>
        <dbReference type="EMBL" id="RTQ53790.1"/>
    </source>
</evidence>
<dbReference type="EMBL" id="RXOF01000001">
    <property type="protein sequence ID" value="RTQ53790.1"/>
    <property type="molecule type" value="Genomic_DNA"/>
</dbReference>
<sequence length="279" mass="30318">MQGPSGAGKTMSALLVAVGLAGGDWSKVAVIDTERSADLYADLGPFLVLSPTAPFTPERYGEALSVCEASGVEVVVLDSISPCWEHLLDYHSSLPGNSFSNWSKVTPRHNAFVERIARSPLHVVACVRAKTEYVLSEKNGKSNVPEKVGMKPIQRDGIEYEFTLVFELDTRHNAAATKDRTRLFADQPSFRLGEGTGEALLDWCRSGSVPMRPADPHEAIRAQISACVTIADLTDLYHQLTPADQDALRPDFQQHKHRIASSSSQTSSTSQHGNHAHAA</sequence>
<dbReference type="InterPro" id="IPR027417">
    <property type="entry name" value="P-loop_NTPase"/>
</dbReference>
<accession>A0A431U9K7</accession>
<feature type="region of interest" description="Disordered" evidence="1">
    <location>
        <begin position="253"/>
        <end position="279"/>
    </location>
</feature>
<organism evidence="2 3">
    <name type="scientific">Hymenobacter gummosus</name>
    <dbReference type="NCBI Taxonomy" id="1776032"/>
    <lineage>
        <taxon>Bacteria</taxon>
        <taxon>Pseudomonadati</taxon>
        <taxon>Bacteroidota</taxon>
        <taxon>Cytophagia</taxon>
        <taxon>Cytophagales</taxon>
        <taxon>Hymenobacteraceae</taxon>
        <taxon>Hymenobacter</taxon>
    </lineage>
</organism>
<evidence type="ECO:0000313" key="3">
    <source>
        <dbReference type="Proteomes" id="UP000282184"/>
    </source>
</evidence>
<evidence type="ECO:0000256" key="1">
    <source>
        <dbReference type="SAM" id="MobiDB-lite"/>
    </source>
</evidence>
<dbReference type="Pfam" id="PF13479">
    <property type="entry name" value="AAA_24"/>
    <property type="match status" value="1"/>
</dbReference>